<evidence type="ECO:0000259" key="3">
    <source>
        <dbReference type="Pfam" id="PF04183"/>
    </source>
</evidence>
<evidence type="ECO:0000259" key="4">
    <source>
        <dbReference type="Pfam" id="PF06276"/>
    </source>
</evidence>
<dbReference type="Pfam" id="PF06276">
    <property type="entry name" value="FhuF"/>
    <property type="match status" value="1"/>
</dbReference>
<organism evidence="5 6">
    <name type="scientific">Pseudonocardia thermophila</name>
    <dbReference type="NCBI Taxonomy" id="1848"/>
    <lineage>
        <taxon>Bacteria</taxon>
        <taxon>Bacillati</taxon>
        <taxon>Actinomycetota</taxon>
        <taxon>Actinomycetes</taxon>
        <taxon>Pseudonocardiales</taxon>
        <taxon>Pseudonocardiaceae</taxon>
        <taxon>Pseudonocardia</taxon>
    </lineage>
</organism>
<comment type="similarity">
    <text evidence="2">Belongs to the IucA/IucC family.</text>
</comment>
<dbReference type="InterPro" id="IPR022770">
    <property type="entry name" value="IucA/IucC-like_C"/>
</dbReference>
<dbReference type="STRING" id="1848.SAMN05443637_104188"/>
<evidence type="ECO:0000313" key="6">
    <source>
        <dbReference type="Proteomes" id="UP000184363"/>
    </source>
</evidence>
<sequence length="541" mass="58029">MLTKCHGPVTDRTADTIAAHTLLGVLVRDVAAPAGAVRTTAEHLTVDLPGACLRVRLRARSVLHAHRFTGAVQERVPQGWAVIGFERLLTLLEQLLARWCGPGGGRLATEVRAGRAALAAALAQRPRQPARSLAEPAAGYVDSEQALLAGHPRHPAPKWRSGDPEQWRRWSPEARTAFPLHWLALRADRVQEWSAGVPTLDGLAPEVPDGHRPLPLHPWQARLLAEPLAAAQRRGDLVDLGPAGPPWHPTSSVRTLYQPEADVFVKTSLSVRITNCMRHSTAAELEKAVRLTRLLTPLLAGVDGFVLLGEPFARTVADPGLADRVGAIVRVGLGLAPDERAHLAGTLAAQEPDPAGTPTRLAAVTVDPLAWWERYVALLVPPVLRLWAAHGVVLEPHLQNVLVVTGRAGIPERVLLRDMEGVRLRTDRHADLLGALDPAVAAATAYTPDQAAARIGYCLLVNNLGELAVAVAELAGAPEEKLWDPVRIAVAATAADLGEPPELRTLLDGPTLPAKANLVVRWRGAEDPQAPYVPVPNPLAR</sequence>
<dbReference type="EMBL" id="FRAP01000004">
    <property type="protein sequence ID" value="SHK27586.1"/>
    <property type="molecule type" value="Genomic_DNA"/>
</dbReference>
<dbReference type="AlphaFoldDB" id="A0A1M6R589"/>
<dbReference type="PANTHER" id="PTHR34384">
    <property type="entry name" value="L-2,3-DIAMINOPROPANOATE--CITRATE LIGASE"/>
    <property type="match status" value="1"/>
</dbReference>
<feature type="domain" description="Aerobactin siderophore biosynthesis IucA/IucC N-terminal" evidence="3">
    <location>
        <begin position="140"/>
        <end position="348"/>
    </location>
</feature>
<evidence type="ECO:0000256" key="2">
    <source>
        <dbReference type="ARBA" id="ARBA00007832"/>
    </source>
</evidence>
<name>A0A1M6R589_PSETH</name>
<dbReference type="GO" id="GO:0019290">
    <property type="term" value="P:siderophore biosynthetic process"/>
    <property type="evidence" value="ECO:0007669"/>
    <property type="project" value="InterPro"/>
</dbReference>
<reference evidence="5 6" key="1">
    <citation type="submission" date="2016-11" db="EMBL/GenBank/DDBJ databases">
        <authorList>
            <person name="Jaros S."/>
            <person name="Januszkiewicz K."/>
            <person name="Wedrychowicz H."/>
        </authorList>
    </citation>
    <scope>NUCLEOTIDE SEQUENCE [LARGE SCALE GENOMIC DNA]</scope>
    <source>
        <strain evidence="5 6">DSM 43832</strain>
    </source>
</reference>
<comment type="pathway">
    <text evidence="1">Siderophore biosynthesis.</text>
</comment>
<evidence type="ECO:0000313" key="5">
    <source>
        <dbReference type="EMBL" id="SHK27586.1"/>
    </source>
</evidence>
<dbReference type="InterPro" id="IPR007310">
    <property type="entry name" value="Aerobactin_biosyn_IucA/IucC_N"/>
</dbReference>
<evidence type="ECO:0000256" key="1">
    <source>
        <dbReference type="ARBA" id="ARBA00004924"/>
    </source>
</evidence>
<feature type="domain" description="Aerobactin siderophore biosynthesis IucA/IucC-like C-terminal" evidence="4">
    <location>
        <begin position="370"/>
        <end position="524"/>
    </location>
</feature>
<dbReference type="Proteomes" id="UP000184363">
    <property type="component" value="Unassembled WGS sequence"/>
</dbReference>
<dbReference type="GO" id="GO:0016881">
    <property type="term" value="F:acid-amino acid ligase activity"/>
    <property type="evidence" value="ECO:0007669"/>
    <property type="project" value="UniProtKB-ARBA"/>
</dbReference>
<gene>
    <name evidence="5" type="ORF">SAMN05443637_104188</name>
</gene>
<keyword evidence="6" id="KW-1185">Reference proteome</keyword>
<proteinExistence type="inferred from homology"/>
<dbReference type="Gene3D" id="1.10.510.40">
    <property type="match status" value="1"/>
</dbReference>
<accession>A0A1M6R589</accession>
<dbReference type="PANTHER" id="PTHR34384:SF5">
    <property type="entry name" value="L-2,3-DIAMINOPROPANOATE--CITRATE LIGASE"/>
    <property type="match status" value="1"/>
</dbReference>
<dbReference type="InterPro" id="IPR037455">
    <property type="entry name" value="LucA/IucC-like"/>
</dbReference>
<protein>
    <submittedName>
        <fullName evidence="5">Siderophore synthetase component</fullName>
    </submittedName>
</protein>
<dbReference type="Pfam" id="PF04183">
    <property type="entry name" value="IucA_IucC"/>
    <property type="match status" value="1"/>
</dbReference>